<organism evidence="3 4">
    <name type="scientific">Arenimonas oryziterrae DSM 21050 = YC6267</name>
    <dbReference type="NCBI Taxonomy" id="1121015"/>
    <lineage>
        <taxon>Bacteria</taxon>
        <taxon>Pseudomonadati</taxon>
        <taxon>Pseudomonadota</taxon>
        <taxon>Gammaproteobacteria</taxon>
        <taxon>Lysobacterales</taxon>
        <taxon>Lysobacteraceae</taxon>
        <taxon>Arenimonas</taxon>
    </lineage>
</organism>
<dbReference type="Proteomes" id="UP000029385">
    <property type="component" value="Unassembled WGS sequence"/>
</dbReference>
<dbReference type="InterPro" id="IPR006076">
    <property type="entry name" value="FAD-dep_OxRdtase"/>
</dbReference>
<dbReference type="SUPFAM" id="SSF54373">
    <property type="entry name" value="FAD-linked reductases, C-terminal domain"/>
    <property type="match status" value="1"/>
</dbReference>
<dbReference type="RefSeq" id="WP_022968994.1">
    <property type="nucleotide sequence ID" value="NZ_ATVD01000002.1"/>
</dbReference>
<dbReference type="eggNOG" id="COG0665">
    <property type="taxonomic scope" value="Bacteria"/>
</dbReference>
<evidence type="ECO:0000256" key="1">
    <source>
        <dbReference type="ARBA" id="ARBA00023002"/>
    </source>
</evidence>
<proteinExistence type="predicted"/>
<dbReference type="OrthoDB" id="9805337at2"/>
<reference evidence="3 4" key="1">
    <citation type="submission" date="2013-09" db="EMBL/GenBank/DDBJ databases">
        <title>Genome sequencing of Arenimonas oryziterrae.</title>
        <authorList>
            <person name="Chen F."/>
            <person name="Wang G."/>
        </authorList>
    </citation>
    <scope>NUCLEOTIDE SEQUENCE [LARGE SCALE GENOMIC DNA]</scope>
    <source>
        <strain evidence="3 4">YC6267</strain>
    </source>
</reference>
<evidence type="ECO:0000313" key="4">
    <source>
        <dbReference type="Proteomes" id="UP000029385"/>
    </source>
</evidence>
<accession>A0A091AWZ8</accession>
<dbReference type="STRING" id="1121015.GCA_000420545_01358"/>
<dbReference type="GO" id="GO:0005737">
    <property type="term" value="C:cytoplasm"/>
    <property type="evidence" value="ECO:0007669"/>
    <property type="project" value="TreeGrafter"/>
</dbReference>
<dbReference type="PATRIC" id="fig|1121015.4.peg.408"/>
<dbReference type="InterPro" id="IPR036188">
    <property type="entry name" value="FAD/NAD-bd_sf"/>
</dbReference>
<sequence>MTEHDSDVLILGGGVIGLACAHYLLQAGRSVRVLERGRTGAATSHGNCGTITPSHAPPLAAPGMVAKGLKWMLTPDAPLYIPPRLDWALASWLVHFATRCNPTDWHRAARARSSLLETSRNLLADLVATQQLDCEFAESGLRYVYRDARAFERACDELSVLGDFGIAAQVLDGAALAAAEPALLPGMAGGIHFPNDAHLRPDRYVAELARCVRAQGGVIEEGVEVVGFERDGGRLRAVQTSQGPRRGAQVLAAFGPWSPLLLKQLGLRLPMQPGKGYSITYSRPALAPRVPIVLRERSVCVTAWDSGFRLGSTMEFSGYDSTLNRTRLDALERGARDYLREPVGAEKREEWYGWRPMVWDDLPILGRAPGHENLWLATGHGMLGVSMSTATGHLLADLICQRTPIVDPSPSSPLRFAI</sequence>
<evidence type="ECO:0000259" key="2">
    <source>
        <dbReference type="Pfam" id="PF01266"/>
    </source>
</evidence>
<dbReference type="PANTHER" id="PTHR13847">
    <property type="entry name" value="SARCOSINE DEHYDROGENASE-RELATED"/>
    <property type="match status" value="1"/>
</dbReference>
<dbReference type="AlphaFoldDB" id="A0A091AWZ8"/>
<dbReference type="GO" id="GO:0016491">
    <property type="term" value="F:oxidoreductase activity"/>
    <property type="evidence" value="ECO:0007669"/>
    <property type="project" value="UniProtKB-KW"/>
</dbReference>
<dbReference type="Gene3D" id="3.30.9.10">
    <property type="entry name" value="D-Amino Acid Oxidase, subunit A, domain 2"/>
    <property type="match status" value="1"/>
</dbReference>
<dbReference type="Gene3D" id="3.50.50.60">
    <property type="entry name" value="FAD/NAD(P)-binding domain"/>
    <property type="match status" value="2"/>
</dbReference>
<evidence type="ECO:0000313" key="3">
    <source>
        <dbReference type="EMBL" id="KFN44823.1"/>
    </source>
</evidence>
<keyword evidence="4" id="KW-1185">Reference proteome</keyword>
<dbReference type="SUPFAM" id="SSF51905">
    <property type="entry name" value="FAD/NAD(P)-binding domain"/>
    <property type="match status" value="1"/>
</dbReference>
<dbReference type="EMBL" id="AVCI01000001">
    <property type="protein sequence ID" value="KFN44823.1"/>
    <property type="molecule type" value="Genomic_DNA"/>
</dbReference>
<protein>
    <recommendedName>
        <fullName evidence="2">FAD dependent oxidoreductase domain-containing protein</fullName>
    </recommendedName>
</protein>
<name>A0A091AWZ8_9GAMM</name>
<keyword evidence="1" id="KW-0560">Oxidoreductase</keyword>
<dbReference type="Pfam" id="PF01266">
    <property type="entry name" value="DAO"/>
    <property type="match status" value="1"/>
</dbReference>
<comment type="caution">
    <text evidence="3">The sequence shown here is derived from an EMBL/GenBank/DDBJ whole genome shotgun (WGS) entry which is preliminary data.</text>
</comment>
<gene>
    <name evidence="3" type="ORF">N789_02065</name>
</gene>
<feature type="domain" description="FAD dependent oxidoreductase" evidence="2">
    <location>
        <begin position="7"/>
        <end position="398"/>
    </location>
</feature>
<dbReference type="PANTHER" id="PTHR13847:SF289">
    <property type="entry name" value="GLYCINE OXIDASE"/>
    <property type="match status" value="1"/>
</dbReference>